<reference evidence="1 2" key="1">
    <citation type="journal article" date="2013" name="Genome Biol. Evol.">
        <title>Genomes of Stigonematalean cyanobacteria (subsection V) and the evolution of oxygenic photosynthesis from prokaryotes to plastids.</title>
        <authorList>
            <person name="Dagan T."/>
            <person name="Roettger M."/>
            <person name="Stucken K."/>
            <person name="Landan G."/>
            <person name="Koch R."/>
            <person name="Major P."/>
            <person name="Gould S.B."/>
            <person name="Goremykin V.V."/>
            <person name="Rippka R."/>
            <person name="Tandeau de Marsac N."/>
            <person name="Gugger M."/>
            <person name="Lockhart P.J."/>
            <person name="Allen J.F."/>
            <person name="Brune I."/>
            <person name="Maus I."/>
            <person name="Puhler A."/>
            <person name="Martin W.F."/>
        </authorList>
    </citation>
    <scope>NUCLEOTIDE SEQUENCE [LARGE SCALE GENOMIC DNA]</scope>
    <source>
        <strain evidence="1 2">PCC 7110</strain>
    </source>
</reference>
<protein>
    <submittedName>
        <fullName evidence="1">Uncharacterized protein</fullName>
    </submittedName>
</protein>
<dbReference type="EMBL" id="ANNX02000051">
    <property type="protein sequence ID" value="KYC35509.1"/>
    <property type="molecule type" value="Genomic_DNA"/>
</dbReference>
<gene>
    <name evidence="1" type="ORF">WA1_06695</name>
</gene>
<organism evidence="1 2">
    <name type="scientific">Scytonema hofmannii PCC 7110</name>
    <dbReference type="NCBI Taxonomy" id="128403"/>
    <lineage>
        <taxon>Bacteria</taxon>
        <taxon>Bacillati</taxon>
        <taxon>Cyanobacteriota</taxon>
        <taxon>Cyanophyceae</taxon>
        <taxon>Nostocales</taxon>
        <taxon>Scytonemataceae</taxon>
        <taxon>Scytonema</taxon>
    </lineage>
</organism>
<proteinExistence type="predicted"/>
<sequence length="94" mass="10658">MRYGFSAIASYKTDLLYLQTALLTKSHLEILQSSDTNLILNCLDSLVQADTLLTQLKHRLLIVTDKDCAALVELGLQREVRVTLEDHSKTINWI</sequence>
<accession>A0A139WSV9</accession>
<evidence type="ECO:0000313" key="1">
    <source>
        <dbReference type="EMBL" id="KYC35509.1"/>
    </source>
</evidence>
<evidence type="ECO:0000313" key="2">
    <source>
        <dbReference type="Proteomes" id="UP000076925"/>
    </source>
</evidence>
<dbReference type="AlphaFoldDB" id="A0A139WSV9"/>
<keyword evidence="2" id="KW-1185">Reference proteome</keyword>
<comment type="caution">
    <text evidence="1">The sequence shown here is derived from an EMBL/GenBank/DDBJ whole genome shotgun (WGS) entry which is preliminary data.</text>
</comment>
<dbReference type="STRING" id="128403.WA1_06695"/>
<dbReference type="RefSeq" id="WP_017748949.1">
    <property type="nucleotide sequence ID" value="NZ_KQ976354.1"/>
</dbReference>
<name>A0A139WSV9_9CYAN</name>
<dbReference type="Proteomes" id="UP000076925">
    <property type="component" value="Unassembled WGS sequence"/>
</dbReference>